<accession>A0A165JI25</accession>
<name>A0A165JI25_EXIGL</name>
<evidence type="ECO:0000313" key="2">
    <source>
        <dbReference type="Proteomes" id="UP000077266"/>
    </source>
</evidence>
<dbReference type="Proteomes" id="UP000077266">
    <property type="component" value="Unassembled WGS sequence"/>
</dbReference>
<gene>
    <name evidence="1" type="ORF">EXIGLDRAFT_497222</name>
</gene>
<dbReference type="EMBL" id="KV425966">
    <property type="protein sequence ID" value="KZV94876.1"/>
    <property type="molecule type" value="Genomic_DNA"/>
</dbReference>
<sequence length="190" mass="20446">MGAPQPGLVIFLSNEDPSTDAAPFDAPAPSIVEACAHYRAADARTPSYVTIYTVSDIEAIPAGDCSGDRKRVYRRLHDAAVGEPLPGNIKGGVILSTGGSHTAPEALVAWHAGALPQLRAVPGWVRAAGYELVRGAETVGFMLGLQEYESESSFGTEEFERYVGDSKRVEIIRDSSKNERRILLLYKTVV</sequence>
<evidence type="ECO:0000313" key="1">
    <source>
        <dbReference type="EMBL" id="KZV94876.1"/>
    </source>
</evidence>
<organism evidence="1 2">
    <name type="scientific">Exidia glandulosa HHB12029</name>
    <dbReference type="NCBI Taxonomy" id="1314781"/>
    <lineage>
        <taxon>Eukaryota</taxon>
        <taxon>Fungi</taxon>
        <taxon>Dikarya</taxon>
        <taxon>Basidiomycota</taxon>
        <taxon>Agaricomycotina</taxon>
        <taxon>Agaricomycetes</taxon>
        <taxon>Auriculariales</taxon>
        <taxon>Exidiaceae</taxon>
        <taxon>Exidia</taxon>
    </lineage>
</organism>
<dbReference type="OrthoDB" id="2851338at2759"/>
<reference evidence="1 2" key="1">
    <citation type="journal article" date="2016" name="Mol. Biol. Evol.">
        <title>Comparative Genomics of Early-Diverging Mushroom-Forming Fungi Provides Insights into the Origins of Lignocellulose Decay Capabilities.</title>
        <authorList>
            <person name="Nagy L.G."/>
            <person name="Riley R."/>
            <person name="Tritt A."/>
            <person name="Adam C."/>
            <person name="Daum C."/>
            <person name="Floudas D."/>
            <person name="Sun H."/>
            <person name="Yadav J.S."/>
            <person name="Pangilinan J."/>
            <person name="Larsson K.H."/>
            <person name="Matsuura K."/>
            <person name="Barry K."/>
            <person name="Labutti K."/>
            <person name="Kuo R."/>
            <person name="Ohm R.A."/>
            <person name="Bhattacharya S.S."/>
            <person name="Shirouzu T."/>
            <person name="Yoshinaga Y."/>
            <person name="Martin F.M."/>
            <person name="Grigoriev I.V."/>
            <person name="Hibbett D.S."/>
        </authorList>
    </citation>
    <scope>NUCLEOTIDE SEQUENCE [LARGE SCALE GENOMIC DNA]</scope>
    <source>
        <strain evidence="1 2">HHB12029</strain>
    </source>
</reference>
<protein>
    <recommendedName>
        <fullName evidence="3">EthD domain-containing protein</fullName>
    </recommendedName>
</protein>
<dbReference type="InParanoid" id="A0A165JI25"/>
<proteinExistence type="predicted"/>
<evidence type="ECO:0008006" key="3">
    <source>
        <dbReference type="Google" id="ProtNLM"/>
    </source>
</evidence>
<keyword evidence="2" id="KW-1185">Reference proteome</keyword>
<dbReference type="AlphaFoldDB" id="A0A165JI25"/>